<dbReference type="Pfam" id="PF01757">
    <property type="entry name" value="Acyl_transf_3"/>
    <property type="match status" value="1"/>
</dbReference>
<dbReference type="InterPro" id="IPR002656">
    <property type="entry name" value="Acyl_transf_3_dom"/>
</dbReference>
<feature type="transmembrane region" description="Helical" evidence="9">
    <location>
        <begin position="355"/>
        <end position="376"/>
    </location>
</feature>
<feature type="transmembrane region" description="Helical" evidence="9">
    <location>
        <begin position="62"/>
        <end position="81"/>
    </location>
</feature>
<evidence type="ECO:0000256" key="2">
    <source>
        <dbReference type="ARBA" id="ARBA00022475"/>
    </source>
</evidence>
<gene>
    <name evidence="11" type="ORF">HF995_08660</name>
</gene>
<evidence type="ECO:0000259" key="10">
    <source>
        <dbReference type="Pfam" id="PF01757"/>
    </source>
</evidence>
<dbReference type="InterPro" id="IPR036514">
    <property type="entry name" value="SGNH_hydro_sf"/>
</dbReference>
<dbReference type="InterPro" id="IPR050879">
    <property type="entry name" value="Acyltransferase_3"/>
</dbReference>
<evidence type="ECO:0000256" key="5">
    <source>
        <dbReference type="ARBA" id="ARBA00022989"/>
    </source>
</evidence>
<keyword evidence="5 9" id="KW-1133">Transmembrane helix</keyword>
<feature type="transmembrane region" description="Helical" evidence="9">
    <location>
        <begin position="257"/>
        <end position="278"/>
    </location>
</feature>
<dbReference type="AlphaFoldDB" id="A0A9X5ISN6"/>
<dbReference type="EMBL" id="JAAXOW010000002">
    <property type="protein sequence ID" value="NKX93336.1"/>
    <property type="molecule type" value="Genomic_DNA"/>
</dbReference>
<feature type="compositionally biased region" description="Pro residues" evidence="8">
    <location>
        <begin position="467"/>
        <end position="481"/>
    </location>
</feature>
<feature type="domain" description="Acyltransferase 3" evidence="10">
    <location>
        <begin position="34"/>
        <end position="371"/>
    </location>
</feature>
<dbReference type="Gene3D" id="3.40.50.1110">
    <property type="entry name" value="SGNH hydrolase"/>
    <property type="match status" value="1"/>
</dbReference>
<protein>
    <submittedName>
        <fullName evidence="11">Acyltransferase family protein</fullName>
    </submittedName>
</protein>
<comment type="caution">
    <text evidence="11">The sequence shown here is derived from an EMBL/GenBank/DDBJ whole genome shotgun (WGS) entry which is preliminary data.</text>
</comment>
<evidence type="ECO:0000256" key="6">
    <source>
        <dbReference type="ARBA" id="ARBA00023136"/>
    </source>
</evidence>
<feature type="transmembrane region" description="Helical" evidence="9">
    <location>
        <begin position="171"/>
        <end position="186"/>
    </location>
</feature>
<feature type="transmembrane region" description="Helical" evidence="9">
    <location>
        <begin position="38"/>
        <end position="56"/>
    </location>
</feature>
<keyword evidence="3" id="KW-0808">Transferase</keyword>
<evidence type="ECO:0000256" key="8">
    <source>
        <dbReference type="SAM" id="MobiDB-lite"/>
    </source>
</evidence>
<dbReference type="PANTHER" id="PTHR23028:SF53">
    <property type="entry name" value="ACYL_TRANSF_3 DOMAIN-CONTAINING PROTEIN"/>
    <property type="match status" value="1"/>
</dbReference>
<name>A0A9X5ISN6_9MICO</name>
<feature type="transmembrane region" description="Helical" evidence="9">
    <location>
        <begin position="228"/>
        <end position="245"/>
    </location>
</feature>
<evidence type="ECO:0000313" key="12">
    <source>
        <dbReference type="Proteomes" id="UP000774283"/>
    </source>
</evidence>
<comment type="subcellular location">
    <subcellularLocation>
        <location evidence="1">Cell membrane</location>
        <topology evidence="1">Multi-pass membrane protein</topology>
    </subcellularLocation>
</comment>
<evidence type="ECO:0000256" key="7">
    <source>
        <dbReference type="ARBA" id="ARBA00023315"/>
    </source>
</evidence>
<evidence type="ECO:0000313" key="11">
    <source>
        <dbReference type="EMBL" id="NKX93336.1"/>
    </source>
</evidence>
<dbReference type="PANTHER" id="PTHR23028">
    <property type="entry name" value="ACETYLTRANSFERASE"/>
    <property type="match status" value="1"/>
</dbReference>
<feature type="transmembrane region" description="Helical" evidence="9">
    <location>
        <begin position="193"/>
        <end position="213"/>
    </location>
</feature>
<evidence type="ECO:0000256" key="1">
    <source>
        <dbReference type="ARBA" id="ARBA00004651"/>
    </source>
</evidence>
<keyword evidence="4 9" id="KW-0812">Transmembrane</keyword>
<dbReference type="Proteomes" id="UP000774283">
    <property type="component" value="Unassembled WGS sequence"/>
</dbReference>
<keyword evidence="12" id="KW-1185">Reference proteome</keyword>
<dbReference type="RefSeq" id="WP_168447382.1">
    <property type="nucleotide sequence ID" value="NZ_JAAXOW010000002.1"/>
</dbReference>
<feature type="region of interest" description="Disordered" evidence="8">
    <location>
        <begin position="467"/>
        <end position="515"/>
    </location>
</feature>
<organism evidence="11 12">
    <name type="scientific">Sanguibacter hominis ATCC BAA-789</name>
    <dbReference type="NCBI Taxonomy" id="1312740"/>
    <lineage>
        <taxon>Bacteria</taxon>
        <taxon>Bacillati</taxon>
        <taxon>Actinomycetota</taxon>
        <taxon>Actinomycetes</taxon>
        <taxon>Micrococcales</taxon>
        <taxon>Sanguibacteraceae</taxon>
        <taxon>Sanguibacter</taxon>
    </lineage>
</organism>
<reference evidence="11 12" key="1">
    <citation type="submission" date="2020-04" db="EMBL/GenBank/DDBJ databases">
        <title>MicrobeNet Type strains.</title>
        <authorList>
            <person name="Nicholson A.C."/>
        </authorList>
    </citation>
    <scope>NUCLEOTIDE SEQUENCE [LARGE SCALE GENOMIC DNA]</scope>
    <source>
        <strain evidence="11 12">ATCC BAA-789</strain>
    </source>
</reference>
<feature type="transmembrane region" description="Helical" evidence="9">
    <location>
        <begin position="102"/>
        <end position="120"/>
    </location>
</feature>
<dbReference type="GO" id="GO:0016747">
    <property type="term" value="F:acyltransferase activity, transferring groups other than amino-acyl groups"/>
    <property type="evidence" value="ECO:0007669"/>
    <property type="project" value="InterPro"/>
</dbReference>
<keyword evidence="6 9" id="KW-0472">Membrane</keyword>
<dbReference type="SUPFAM" id="SSF52266">
    <property type="entry name" value="SGNH hydrolase"/>
    <property type="match status" value="1"/>
</dbReference>
<feature type="transmembrane region" description="Helical" evidence="9">
    <location>
        <begin position="284"/>
        <end position="306"/>
    </location>
</feature>
<feature type="transmembrane region" description="Helical" evidence="9">
    <location>
        <begin position="327"/>
        <end position="349"/>
    </location>
</feature>
<keyword evidence="7 11" id="KW-0012">Acyltransferase</keyword>
<dbReference type="GO" id="GO:0009103">
    <property type="term" value="P:lipopolysaccharide biosynthetic process"/>
    <property type="evidence" value="ECO:0007669"/>
    <property type="project" value="TreeGrafter"/>
</dbReference>
<feature type="transmembrane region" description="Helical" evidence="9">
    <location>
        <begin position="422"/>
        <end position="445"/>
    </location>
</feature>
<feature type="compositionally biased region" description="Low complexity" evidence="8">
    <location>
        <begin position="489"/>
        <end position="510"/>
    </location>
</feature>
<sequence length="673" mass="71080">MTTPRTMELEATAETEVAAVRDARIPEPHRRWIPGLDGLRAIAILLVLAFHLAPAAVPGGFVGVDVFFVISGFLITTGILREHASTGRLALGTFWAKRARRLLPALALVLVVCASIALAVGGDVRVDLDRQAFGAMTFSSNWVSIAGEDTYFAALSPQLFANLWSLAVEEQFYLLWPFVALLVLRFRRRSRRVGILLGLGAASASAAAMAVFWSPDTDPTRVYYGTDTHLFGLMLGVALAFWFARPSTERRGWPGRLPRSTVMAAVGLAVIALLTVALPWESVWTYRGGLLLASLGSAAVIAALLRGGNVHRWLEAPVLVWVGRRSYGLYLWHWPVFVLLTQIFAKQYVEGTGVYLVWVLTIVVTFVAAGLSYRWVEVPVQRLGFAGAASALATWATTPVRDIPTGGTGGVASGSRLRVRGAVAAVLTSVAVVGAGVAIATAPAVSAIEEQIEKGIGVASDSGLAVVPPPPASVPGEPATPSPTDVPGTGAAADPTSSPSAPTEPSVEPTAPAPLTGADVTIIGDSVTLASAESISTLLPDAAIDAEVSRSMLAAPGILANLEKKGRLRDVVVLSLATNTTLKKDQVADVMAAVGPQRQVIFVNAYGARSWIKGTNKELARAERDYPNVVVADWSAAISRHGEGLAADGVHPNRDGAKIYARVVMDAYTHLPR</sequence>
<accession>A0A9X5ISN6</accession>
<dbReference type="GO" id="GO:0005886">
    <property type="term" value="C:plasma membrane"/>
    <property type="evidence" value="ECO:0007669"/>
    <property type="project" value="UniProtKB-SubCell"/>
</dbReference>
<dbReference type="CDD" id="cd01840">
    <property type="entry name" value="SGNH_hydrolase_yrhL_like"/>
    <property type="match status" value="1"/>
</dbReference>
<evidence type="ECO:0000256" key="3">
    <source>
        <dbReference type="ARBA" id="ARBA00022679"/>
    </source>
</evidence>
<evidence type="ECO:0000256" key="4">
    <source>
        <dbReference type="ARBA" id="ARBA00022692"/>
    </source>
</evidence>
<evidence type="ECO:0000256" key="9">
    <source>
        <dbReference type="SAM" id="Phobius"/>
    </source>
</evidence>
<keyword evidence="2" id="KW-1003">Cell membrane</keyword>
<proteinExistence type="predicted"/>